<accession>A0ABN3VQJ2</accession>
<protein>
    <recommendedName>
        <fullName evidence="3">ABC transporter ATP-binding protein</fullName>
    </recommendedName>
</protein>
<evidence type="ECO:0000313" key="2">
    <source>
        <dbReference type="Proteomes" id="UP001500831"/>
    </source>
</evidence>
<sequence>MTAYAVRLNAVTKIYRQRKQTVHALRGITIDLPRGAFTCAPTRPPA</sequence>
<dbReference type="EMBL" id="BAAAVI010000004">
    <property type="protein sequence ID" value="GAA2850427.1"/>
    <property type="molecule type" value="Genomic_DNA"/>
</dbReference>
<evidence type="ECO:0000313" key="1">
    <source>
        <dbReference type="EMBL" id="GAA2850427.1"/>
    </source>
</evidence>
<proteinExistence type="predicted"/>
<organism evidence="1 2">
    <name type="scientific">Streptosporangium fragile</name>
    <dbReference type="NCBI Taxonomy" id="46186"/>
    <lineage>
        <taxon>Bacteria</taxon>
        <taxon>Bacillati</taxon>
        <taxon>Actinomycetota</taxon>
        <taxon>Actinomycetes</taxon>
        <taxon>Streptosporangiales</taxon>
        <taxon>Streptosporangiaceae</taxon>
        <taxon>Streptosporangium</taxon>
    </lineage>
</organism>
<name>A0ABN3VQJ2_9ACTN</name>
<reference evidence="1 2" key="1">
    <citation type="journal article" date="2019" name="Int. J. Syst. Evol. Microbiol.">
        <title>The Global Catalogue of Microorganisms (GCM) 10K type strain sequencing project: providing services to taxonomists for standard genome sequencing and annotation.</title>
        <authorList>
            <consortium name="The Broad Institute Genomics Platform"/>
            <consortium name="The Broad Institute Genome Sequencing Center for Infectious Disease"/>
            <person name="Wu L."/>
            <person name="Ma J."/>
        </authorList>
    </citation>
    <scope>NUCLEOTIDE SEQUENCE [LARGE SCALE GENOMIC DNA]</scope>
    <source>
        <strain evidence="1 2">JCM 6242</strain>
    </source>
</reference>
<comment type="caution">
    <text evidence="1">The sequence shown here is derived from an EMBL/GenBank/DDBJ whole genome shotgun (WGS) entry which is preliminary data.</text>
</comment>
<dbReference type="Proteomes" id="UP001500831">
    <property type="component" value="Unassembled WGS sequence"/>
</dbReference>
<gene>
    <name evidence="1" type="ORF">GCM10010517_07880</name>
</gene>
<dbReference type="RefSeq" id="WP_344967915.1">
    <property type="nucleotide sequence ID" value="NZ_BAAAVI010000004.1"/>
</dbReference>
<keyword evidence="2" id="KW-1185">Reference proteome</keyword>
<evidence type="ECO:0008006" key="3">
    <source>
        <dbReference type="Google" id="ProtNLM"/>
    </source>
</evidence>